<sequence length="57" mass="6517">MFAYFIGLLEAHLIEGMMTGVRIMAENGPVDWIWLPEERLWCIDGALAPIGPDRRFP</sequence>
<proteinExistence type="predicted"/>
<evidence type="ECO:0000313" key="1">
    <source>
        <dbReference type="EMBL" id="ARB06059.1"/>
    </source>
</evidence>
<dbReference type="Proteomes" id="UP000224401">
    <property type="component" value="Segment"/>
</dbReference>
<accession>A0A1V0DY33</accession>
<name>A0A1V0DY33_9CAUD</name>
<protein>
    <submittedName>
        <fullName evidence="1">Uncharacterized protein</fullName>
    </submittedName>
</protein>
<gene>
    <name evidence="1" type="ORF">vBDshSR5C_5</name>
</gene>
<organism evidence="1 2">
    <name type="scientific">Dinoroseobacter phage vB_DshS-R5C</name>
    <dbReference type="NCBI Taxonomy" id="1965368"/>
    <lineage>
        <taxon>Viruses</taxon>
        <taxon>Duplodnaviria</taxon>
        <taxon>Heunggongvirae</taxon>
        <taxon>Uroviricota</taxon>
        <taxon>Caudoviricetes</taxon>
        <taxon>Nanhaivirus</taxon>
        <taxon>Nanhaivirus D5C</taxon>
    </lineage>
</organism>
<evidence type="ECO:0000313" key="2">
    <source>
        <dbReference type="Proteomes" id="UP000224401"/>
    </source>
</evidence>
<keyword evidence="2" id="KW-1185">Reference proteome</keyword>
<dbReference type="EMBL" id="KY606587">
    <property type="protein sequence ID" value="ARB06059.1"/>
    <property type="molecule type" value="Genomic_DNA"/>
</dbReference>
<reference evidence="1 2" key="1">
    <citation type="submission" date="2017-02" db="EMBL/GenBank/DDBJ databases">
        <title>A novel roseosiphophage isolated from the oligotrophic South China Sea.</title>
        <authorList>
            <person name="Yang Y."/>
            <person name="Cai L."/>
            <person name="Zhang R."/>
        </authorList>
    </citation>
    <scope>NUCLEOTIDE SEQUENCE [LARGE SCALE GENOMIC DNA]</scope>
</reference>